<accession>A0A0S2TAA2</accession>
<feature type="region of interest" description="Disordered" evidence="1">
    <location>
        <begin position="34"/>
        <end position="53"/>
    </location>
</feature>
<reference evidence="3" key="1">
    <citation type="submission" date="2015-10" db="EMBL/GenBank/DDBJ databases">
        <title>Description of Candidatus Tenderia electrophaga gen. nov, sp. nov., an Uncultivated Electroautotroph from a Biocathode Enrichment.</title>
        <authorList>
            <person name="Eddie B.J."/>
            <person name="Malanoski A.P."/>
            <person name="Wang Z."/>
            <person name="Hall R.J."/>
            <person name="Oh S.D."/>
            <person name="Heiner C."/>
            <person name="Lin B."/>
            <person name="Strycharz-Glaven S.M."/>
        </authorList>
    </citation>
    <scope>NUCLEOTIDE SEQUENCE [LARGE SCALE GENOMIC DNA]</scope>
    <source>
        <strain evidence="3">NRL1</strain>
    </source>
</reference>
<keyword evidence="4" id="KW-1185">Reference proteome</keyword>
<dbReference type="KEGG" id="tee:Tel_02325"/>
<feature type="signal peptide" evidence="2">
    <location>
        <begin position="1"/>
        <end position="24"/>
    </location>
</feature>
<sequence>MKLGIYSQCLAALALGIVSAIAVASDNGHGKGHDESGAACSGFGPQTPRDIDSAAGENKRVFGMAPPSSQMNLCNIHFHKNAEHKANAFNIYAGEGDGHGYNSGYQCRISKTLSKAELAPTQEKICDSEHGDLKPGDTIEVHWVHTSADVKPGATLGSCLHEATGNPALRVETQVFTLVNDPNALNFNDLDYDGDVVNGYHQAKALPTGSGTPVEFLGSTTGPKYSGQKCSPFQVTWSVRPQCAKVDINSVGEWCKGNAFDEDHAHGVRKLVVNPKLLSTIE</sequence>
<feature type="chain" id="PRO_5006604795" evidence="2">
    <location>
        <begin position="25"/>
        <end position="282"/>
    </location>
</feature>
<protein>
    <submittedName>
        <fullName evidence="3">Cadmium carbonic anhydrase</fullName>
    </submittedName>
</protein>
<proteinExistence type="predicted"/>
<gene>
    <name evidence="3" type="ORF">Tel_02325</name>
</gene>
<evidence type="ECO:0000256" key="1">
    <source>
        <dbReference type="SAM" id="MobiDB-lite"/>
    </source>
</evidence>
<dbReference type="Pfam" id="PF10563">
    <property type="entry name" value="CA_like"/>
    <property type="match status" value="1"/>
</dbReference>
<evidence type="ECO:0000313" key="3">
    <source>
        <dbReference type="EMBL" id="ALP52068.1"/>
    </source>
</evidence>
<evidence type="ECO:0000256" key="2">
    <source>
        <dbReference type="SAM" id="SignalP"/>
    </source>
</evidence>
<evidence type="ECO:0000313" key="4">
    <source>
        <dbReference type="Proteomes" id="UP000055136"/>
    </source>
</evidence>
<dbReference type="AlphaFoldDB" id="A0A0S2TAA2"/>
<dbReference type="InterPro" id="IPR018883">
    <property type="entry name" value="Delta_CA"/>
</dbReference>
<dbReference type="EMBL" id="CP013099">
    <property type="protein sequence ID" value="ALP52068.1"/>
    <property type="molecule type" value="Genomic_DNA"/>
</dbReference>
<dbReference type="Proteomes" id="UP000055136">
    <property type="component" value="Chromosome"/>
</dbReference>
<organism evidence="3 4">
    <name type="scientific">Candidatus Tenderia electrophaga</name>
    <dbReference type="NCBI Taxonomy" id="1748243"/>
    <lineage>
        <taxon>Bacteria</taxon>
        <taxon>Pseudomonadati</taxon>
        <taxon>Pseudomonadota</taxon>
        <taxon>Gammaproteobacteria</taxon>
        <taxon>Candidatus Tenderiales</taxon>
        <taxon>Candidatus Tenderiaceae</taxon>
        <taxon>Candidatus Tenderia</taxon>
    </lineage>
</organism>
<keyword evidence="2" id="KW-0732">Signal</keyword>
<name>A0A0S2TAA2_9GAMM</name>
<dbReference type="STRING" id="1748243.Tel_02325"/>